<protein>
    <recommendedName>
        <fullName evidence="3">Peptidoglycan binding domain-containing protein</fullName>
    </recommendedName>
</protein>
<reference evidence="1 2" key="1">
    <citation type="submission" date="2024-02" db="EMBL/GenBank/DDBJ databases">
        <title>Deinococcus xinjiangensis NBRC 107630.</title>
        <authorList>
            <person name="Ichikawa N."/>
            <person name="Katano-Makiyama Y."/>
            <person name="Hidaka K."/>
        </authorList>
    </citation>
    <scope>NUCLEOTIDE SEQUENCE [LARGE SCALE GENOMIC DNA]</scope>
    <source>
        <strain evidence="1 2">NBRC 107630</strain>
    </source>
</reference>
<name>A0ABP9VCQ8_9DEIO</name>
<evidence type="ECO:0000313" key="1">
    <source>
        <dbReference type="EMBL" id="GAA5503026.1"/>
    </source>
</evidence>
<evidence type="ECO:0008006" key="3">
    <source>
        <dbReference type="Google" id="ProtNLM"/>
    </source>
</evidence>
<organism evidence="1 2">
    <name type="scientific">Deinococcus xinjiangensis</name>
    <dbReference type="NCBI Taxonomy" id="457454"/>
    <lineage>
        <taxon>Bacteria</taxon>
        <taxon>Thermotogati</taxon>
        <taxon>Deinococcota</taxon>
        <taxon>Deinococci</taxon>
        <taxon>Deinococcales</taxon>
        <taxon>Deinococcaceae</taxon>
        <taxon>Deinococcus</taxon>
    </lineage>
</organism>
<proteinExistence type="predicted"/>
<keyword evidence="2" id="KW-1185">Reference proteome</keyword>
<dbReference type="Proteomes" id="UP001458946">
    <property type="component" value="Unassembled WGS sequence"/>
</dbReference>
<comment type="caution">
    <text evidence="1">The sequence shown here is derived from an EMBL/GenBank/DDBJ whole genome shotgun (WGS) entry which is preliminary data.</text>
</comment>
<evidence type="ECO:0000313" key="2">
    <source>
        <dbReference type="Proteomes" id="UP001458946"/>
    </source>
</evidence>
<accession>A0ABP9VCQ8</accession>
<dbReference type="EMBL" id="BAABRN010000035">
    <property type="protein sequence ID" value="GAA5503026.1"/>
    <property type="molecule type" value="Genomic_DNA"/>
</dbReference>
<dbReference type="SUPFAM" id="SSF51126">
    <property type="entry name" value="Pectin lyase-like"/>
    <property type="match status" value="1"/>
</dbReference>
<gene>
    <name evidence="1" type="ORF">Dxin01_02775</name>
</gene>
<sequence length="844" mass="88286">MTSPTNIRRVVTADDVEIQTFNTLNEDLKAQKAKMLRATADLEEVKASVPAAAKSAADLATAQAKNTLDTASGNANSAAAAALASLATLPKFRSADQTNPPNPTQAELDANPNGIWGVKLNADGVAQQLKWQPHTLAGSWQSVGAPPASAQQVERARLLAVIASAFDSTNSANPRNPTAEEIAAFQSANGHTLIGGSRINAEGWRQPLIWQGGAWVVSQALPKLDTGLLADIAQTGQAVQQAAAETLLHAGVDERFISYDGTLPRRPTGDEWVADGQPDWYTGAALINGAWQKLRYHASVDGAGWEPVGGAVATQEAIINRGPVYIPDVVKGITDPQHRSFKINEALAAVKDRREIYLPAEYGVYEIAGEDPANGKAGLMVWPGQTIRGDGAATVLKNAVKNQQYGRMFGLPSVAGRHEHMQLLDFIVDHNCDKHIPGTVTVDISGTYSAHVRLLFRGIPLVAVFADSPEDAPTVGAILENIKGLSTWGTFLSFFGACEDFQLIGAHRYEQFRDDAIAFQESVRGYQRGHTGSGSLVFRDANKRQLVEGAGYSQPHALTLYGCVDMNLSGLTIDAQDVAAGAVGISGSQHNPAAQYRGGRRADNITLGPVFARRIGQSVAPVEGEGAWPRNAIRAENAGRVVVNGGTISESLNAGVNALDVLDMTLNNVVSTGNAGSGAEFDRSNATINGGDYSGSPAPFSGILATNGAIVQVNAIRAGSQQNALYAASGAKIIGYDVQAEGITGQVAVQDGGTVQVTGIRTAPGPLMSRGVVSGLDSGNPGSLPEHHLGQQPGMVRAMIRASTGGYAGQAYAKLAANPALIEVGVTPAPAAGQVVTVAWEAEV</sequence>
<dbReference type="InterPro" id="IPR011050">
    <property type="entry name" value="Pectin_lyase_fold/virulence"/>
</dbReference>
<dbReference type="RefSeq" id="WP_353542999.1">
    <property type="nucleotide sequence ID" value="NZ_BAABRN010000035.1"/>
</dbReference>